<keyword evidence="5" id="KW-1185">Reference proteome</keyword>
<dbReference type="InterPro" id="IPR000667">
    <property type="entry name" value="Peptidase_S13"/>
</dbReference>
<dbReference type="NCBIfam" id="TIGR00666">
    <property type="entry name" value="PBP4"/>
    <property type="match status" value="1"/>
</dbReference>
<dbReference type="PANTHER" id="PTHR30023:SF0">
    <property type="entry name" value="PENICILLIN-SENSITIVE CARBOXYPEPTIDASE A"/>
    <property type="match status" value="1"/>
</dbReference>
<keyword evidence="3" id="KW-0732">Signal</keyword>
<dbReference type="Gene3D" id="3.40.710.10">
    <property type="entry name" value="DD-peptidase/beta-lactamase superfamily"/>
    <property type="match status" value="1"/>
</dbReference>
<evidence type="ECO:0000256" key="1">
    <source>
        <dbReference type="ARBA" id="ARBA00006096"/>
    </source>
</evidence>
<accession>A0A543I373</accession>
<evidence type="ECO:0000313" key="5">
    <source>
        <dbReference type="Proteomes" id="UP000316747"/>
    </source>
</evidence>
<dbReference type="PANTHER" id="PTHR30023">
    <property type="entry name" value="D-ALANYL-D-ALANINE CARBOXYPEPTIDASE"/>
    <property type="match status" value="1"/>
</dbReference>
<dbReference type="GO" id="GO:0000270">
    <property type="term" value="P:peptidoglycan metabolic process"/>
    <property type="evidence" value="ECO:0007669"/>
    <property type="project" value="TreeGrafter"/>
</dbReference>
<feature type="signal peptide" evidence="3">
    <location>
        <begin position="1"/>
        <end position="22"/>
    </location>
</feature>
<dbReference type="GO" id="GO:0004185">
    <property type="term" value="F:serine-type carboxypeptidase activity"/>
    <property type="evidence" value="ECO:0007669"/>
    <property type="project" value="InterPro"/>
</dbReference>
<dbReference type="AlphaFoldDB" id="A0A543I373"/>
<organism evidence="4 5">
    <name type="scientific">Humibacillus xanthopallidus</name>
    <dbReference type="NCBI Taxonomy" id="412689"/>
    <lineage>
        <taxon>Bacteria</taxon>
        <taxon>Bacillati</taxon>
        <taxon>Actinomycetota</taxon>
        <taxon>Actinomycetes</taxon>
        <taxon>Micrococcales</taxon>
        <taxon>Intrasporangiaceae</taxon>
        <taxon>Humibacillus</taxon>
    </lineage>
</organism>
<evidence type="ECO:0000313" key="4">
    <source>
        <dbReference type="EMBL" id="TQM65025.1"/>
    </source>
</evidence>
<gene>
    <name evidence="4" type="ORF">FBY41_1407</name>
</gene>
<protein>
    <submittedName>
        <fullName evidence="4">D-alanyl-D-alanine carboxypeptidase/D-alanyl-D-alanine-endopeptidase (Penicillin-binding protein 4)</fullName>
    </submittedName>
</protein>
<proteinExistence type="inferred from homology"/>
<dbReference type="Proteomes" id="UP000316747">
    <property type="component" value="Unassembled WGS sequence"/>
</dbReference>
<reference evidence="4 5" key="1">
    <citation type="submission" date="2019-06" db="EMBL/GenBank/DDBJ databases">
        <title>Genome sequencing of plant associated microbes to promote plant fitness in Sorghum bicolor and Oryza sativa.</title>
        <authorList>
            <person name="Coleman-Derr D."/>
        </authorList>
    </citation>
    <scope>NUCLEOTIDE SEQUENCE [LARGE SCALE GENOMIC DNA]</scope>
    <source>
        <strain evidence="4 5">KV-663</strain>
    </source>
</reference>
<dbReference type="SUPFAM" id="SSF56601">
    <property type="entry name" value="beta-lactamase/transpeptidase-like"/>
    <property type="match status" value="1"/>
</dbReference>
<feature type="chain" id="PRO_5039299444" evidence="3">
    <location>
        <begin position="23"/>
        <end position="532"/>
    </location>
</feature>
<keyword evidence="4" id="KW-0121">Carboxypeptidase</keyword>
<comment type="caution">
    <text evidence="4">The sequence shown here is derived from an EMBL/GenBank/DDBJ whole genome shotgun (WGS) entry which is preliminary data.</text>
</comment>
<evidence type="ECO:0000256" key="3">
    <source>
        <dbReference type="SAM" id="SignalP"/>
    </source>
</evidence>
<dbReference type="GO" id="GO:0006508">
    <property type="term" value="P:proteolysis"/>
    <property type="evidence" value="ECO:0007669"/>
    <property type="project" value="InterPro"/>
</dbReference>
<keyword evidence="4" id="KW-0645">Protease</keyword>
<name>A0A543I373_9MICO</name>
<dbReference type="OrthoDB" id="9802627at2"/>
<dbReference type="InterPro" id="IPR012338">
    <property type="entry name" value="Beta-lactam/transpept-like"/>
</dbReference>
<dbReference type="Gene3D" id="3.50.80.20">
    <property type="entry name" value="D-Ala-D-Ala carboxypeptidase C, peptidase S13"/>
    <property type="match status" value="1"/>
</dbReference>
<evidence type="ECO:0000256" key="2">
    <source>
        <dbReference type="ARBA" id="ARBA00022801"/>
    </source>
</evidence>
<dbReference type="RefSeq" id="WP_141842584.1">
    <property type="nucleotide sequence ID" value="NZ_VFPM01000001.1"/>
</dbReference>
<dbReference type="PROSITE" id="PS51257">
    <property type="entry name" value="PROKAR_LIPOPROTEIN"/>
    <property type="match status" value="1"/>
</dbReference>
<comment type="similarity">
    <text evidence="1">Belongs to the peptidase S13 family.</text>
</comment>
<sequence length="532" mass="55552">MARPIRTALVAAVAGALILAVAACSPGGSPAAGQGLPNDVTQVMDSARYSSSRWGLLTYNLKTGRNEMQLNERQFFVPASTAKLYSLGAAWHTFGPDHRFTTPVYRQGAMTNGTLAGDLVLVASGDLTMGGRTKADGSVSFANLDHNDANGIPGATLIPEDPLGGLNQLASQVKASGVTRVSGDVIIDDRLFQLDREQNAEAPATPIVINDNLIDMVSTPTAVGQPAKLDYRPHTSAYTVTSTVRTVEAGQPAQVTSRVVAPGRIELTGQVPMGITPPLLHVQQVEDPAAFARSAFIDALRLAGVTVDVSASGANPSGALPPKSSYAAGNRVAAYVSPVFSEYVKLILKVSHNLGANLTVCLLAVRAGSTDCLDGLEVERDFLRDVARVPVEQVVLNDGQGGSLGDVVTPTATVALLRYFQTRPDFARFRASLPVLGRDGSLAMVVPDSPAAGHVQAKTGTLAAGDLLNNRLLMPSKALAGYIDTSNGQLLAFSLVVNYVPASSIDDVLQVNTDLGRVAAAIWGPRGAKGRS</sequence>
<dbReference type="Pfam" id="PF02113">
    <property type="entry name" value="Peptidase_S13"/>
    <property type="match status" value="1"/>
</dbReference>
<dbReference type="EMBL" id="VFPM01000001">
    <property type="protein sequence ID" value="TQM65025.1"/>
    <property type="molecule type" value="Genomic_DNA"/>
</dbReference>
<keyword evidence="2" id="KW-0378">Hydrolase</keyword>